<dbReference type="EMBL" id="CAJNOJ010001465">
    <property type="protein sequence ID" value="CAF1551623.1"/>
    <property type="molecule type" value="Genomic_DNA"/>
</dbReference>
<comment type="caution">
    <text evidence="1">The sequence shown here is derived from an EMBL/GenBank/DDBJ whole genome shotgun (WGS) entry which is preliminary data.</text>
</comment>
<sequence>MSYRPYHHSMRQSAFVDHKRSPRVVPIHGANREIRHQKVEQWLAKHYPGHQIIQTAKIKENDRLYCRKTFRTVDGRVEVVFFDATEDARREMHTYTRMFPGGTMIHVWPRQGSIPTQIEYFTHPRNN</sequence>
<gene>
    <name evidence="1" type="ORF">EDS130_LOCUS46044</name>
</gene>
<evidence type="ECO:0000313" key="2">
    <source>
        <dbReference type="Proteomes" id="UP000663852"/>
    </source>
</evidence>
<dbReference type="Proteomes" id="UP000663852">
    <property type="component" value="Unassembled WGS sequence"/>
</dbReference>
<reference evidence="1" key="1">
    <citation type="submission" date="2021-02" db="EMBL/GenBank/DDBJ databases">
        <authorList>
            <person name="Nowell W R."/>
        </authorList>
    </citation>
    <scope>NUCLEOTIDE SEQUENCE</scope>
</reference>
<protein>
    <submittedName>
        <fullName evidence="1">Uncharacterized protein</fullName>
    </submittedName>
</protein>
<evidence type="ECO:0000313" key="1">
    <source>
        <dbReference type="EMBL" id="CAF1551623.1"/>
    </source>
</evidence>
<organism evidence="1 2">
    <name type="scientific">Adineta ricciae</name>
    <name type="common">Rotifer</name>
    <dbReference type="NCBI Taxonomy" id="249248"/>
    <lineage>
        <taxon>Eukaryota</taxon>
        <taxon>Metazoa</taxon>
        <taxon>Spiralia</taxon>
        <taxon>Gnathifera</taxon>
        <taxon>Rotifera</taxon>
        <taxon>Eurotatoria</taxon>
        <taxon>Bdelloidea</taxon>
        <taxon>Adinetida</taxon>
        <taxon>Adinetidae</taxon>
        <taxon>Adineta</taxon>
    </lineage>
</organism>
<proteinExistence type="predicted"/>
<dbReference type="AlphaFoldDB" id="A0A815WYQ5"/>
<dbReference type="OrthoDB" id="10003119at2759"/>
<accession>A0A815WYQ5</accession>
<name>A0A815WYQ5_ADIRI</name>